<protein>
    <submittedName>
        <fullName evidence="2">Uncharacterized protein</fullName>
    </submittedName>
</protein>
<keyword evidence="3" id="KW-1185">Reference proteome</keyword>
<feature type="region of interest" description="Disordered" evidence="1">
    <location>
        <begin position="154"/>
        <end position="194"/>
    </location>
</feature>
<evidence type="ECO:0000313" key="3">
    <source>
        <dbReference type="Proteomes" id="UP001163846"/>
    </source>
</evidence>
<gene>
    <name evidence="2" type="ORF">F5878DRAFT_729519</name>
</gene>
<comment type="caution">
    <text evidence="2">The sequence shown here is derived from an EMBL/GenBank/DDBJ whole genome shotgun (WGS) entry which is preliminary data.</text>
</comment>
<feature type="region of interest" description="Disordered" evidence="1">
    <location>
        <begin position="1"/>
        <end position="135"/>
    </location>
</feature>
<name>A0AA38NWX4_9AGAR</name>
<evidence type="ECO:0000313" key="2">
    <source>
        <dbReference type="EMBL" id="KAJ3831988.1"/>
    </source>
</evidence>
<reference evidence="2" key="1">
    <citation type="submission" date="2022-08" db="EMBL/GenBank/DDBJ databases">
        <authorList>
            <consortium name="DOE Joint Genome Institute"/>
            <person name="Min B."/>
            <person name="Riley R."/>
            <person name="Sierra-Patev S."/>
            <person name="Naranjo-Ortiz M."/>
            <person name="Looney B."/>
            <person name="Konkel Z."/>
            <person name="Slot J.C."/>
            <person name="Sakamoto Y."/>
            <person name="Steenwyk J.L."/>
            <person name="Rokas A."/>
            <person name="Carro J."/>
            <person name="Camarero S."/>
            <person name="Ferreira P."/>
            <person name="Molpeceres G."/>
            <person name="Ruiz-Duenas F.J."/>
            <person name="Serrano A."/>
            <person name="Henrissat B."/>
            <person name="Drula E."/>
            <person name="Hughes K.W."/>
            <person name="Mata J.L."/>
            <person name="Ishikawa N.K."/>
            <person name="Vargas-Isla R."/>
            <person name="Ushijima S."/>
            <person name="Smith C.A."/>
            <person name="Ahrendt S."/>
            <person name="Andreopoulos W."/>
            <person name="He G."/>
            <person name="Labutti K."/>
            <person name="Lipzen A."/>
            <person name="Ng V."/>
            <person name="Sandor L."/>
            <person name="Barry K."/>
            <person name="Martinez A.T."/>
            <person name="Xiao Y."/>
            <person name="Gibbons J.G."/>
            <person name="Terashima K."/>
            <person name="Hibbett D.S."/>
            <person name="Grigoriev I.V."/>
        </authorList>
    </citation>
    <scope>NUCLEOTIDE SEQUENCE</scope>
    <source>
        <strain evidence="2">TFB9207</strain>
    </source>
</reference>
<dbReference type="AlphaFoldDB" id="A0AA38NWX4"/>
<evidence type="ECO:0000256" key="1">
    <source>
        <dbReference type="SAM" id="MobiDB-lite"/>
    </source>
</evidence>
<dbReference type="EMBL" id="MU807128">
    <property type="protein sequence ID" value="KAJ3831988.1"/>
    <property type="molecule type" value="Genomic_DNA"/>
</dbReference>
<feature type="compositionally biased region" description="Basic residues" evidence="1">
    <location>
        <begin position="113"/>
        <end position="123"/>
    </location>
</feature>
<sequence>MNRNRMRSVKTWQGENMYPNQDRPDLGGNPPPHSGYASSRSGGGADFFERLQRETMTVNIWPPSPKPPARDFKKSKRQSLISSDTDSEEDERRRREKKGHRKRKEQRKEEKRERKRKRSRSRRRSDDEEDYRHPDEHVVPHFVMTMTTGSLKNAGSGAMLAHPVPIPEQSQPTNPNHYVGSDQDDNFVGPPPAPRAKAKWYFEVAEGRAREESSY</sequence>
<dbReference type="Proteomes" id="UP001163846">
    <property type="component" value="Unassembled WGS sequence"/>
</dbReference>
<proteinExistence type="predicted"/>
<feature type="compositionally biased region" description="Basic residues" evidence="1">
    <location>
        <begin position="94"/>
        <end position="105"/>
    </location>
</feature>
<organism evidence="2 3">
    <name type="scientific">Lentinula raphanica</name>
    <dbReference type="NCBI Taxonomy" id="153919"/>
    <lineage>
        <taxon>Eukaryota</taxon>
        <taxon>Fungi</taxon>
        <taxon>Dikarya</taxon>
        <taxon>Basidiomycota</taxon>
        <taxon>Agaricomycotina</taxon>
        <taxon>Agaricomycetes</taxon>
        <taxon>Agaricomycetidae</taxon>
        <taxon>Agaricales</taxon>
        <taxon>Marasmiineae</taxon>
        <taxon>Omphalotaceae</taxon>
        <taxon>Lentinula</taxon>
    </lineage>
</organism>
<accession>A0AA38NWX4</accession>
<feature type="compositionally biased region" description="Basic and acidic residues" evidence="1">
    <location>
        <begin position="124"/>
        <end position="135"/>
    </location>
</feature>